<dbReference type="Gene3D" id="3.30.70.1210">
    <property type="entry name" value="Crispr-associated protein, domain 2"/>
    <property type="match status" value="1"/>
</dbReference>
<protein>
    <submittedName>
        <fullName evidence="1">CRISPR associated protein</fullName>
    </submittedName>
</protein>
<evidence type="ECO:0000313" key="1">
    <source>
        <dbReference type="EMBL" id="AXV47463.1"/>
    </source>
</evidence>
<keyword evidence="1" id="KW-0614">Plasmid</keyword>
<dbReference type="RefSeq" id="WP_016947077.1">
    <property type="nucleotide sequence ID" value="NZ_CAJZZO010000077.1"/>
</dbReference>
<dbReference type="EMBL" id="MH733011">
    <property type="protein sequence ID" value="AXV47463.1"/>
    <property type="molecule type" value="Genomic_DNA"/>
</dbReference>
<dbReference type="InterPro" id="IPR010179">
    <property type="entry name" value="CRISPR-assoc_prot_Cse3"/>
</dbReference>
<organism evidence="1">
    <name type="scientific">Klebsiella pneumoniae</name>
    <dbReference type="NCBI Taxonomy" id="573"/>
    <lineage>
        <taxon>Bacteria</taxon>
        <taxon>Pseudomonadati</taxon>
        <taxon>Pseudomonadota</taxon>
        <taxon>Gammaproteobacteria</taxon>
        <taxon>Enterobacterales</taxon>
        <taxon>Enterobacteriaceae</taxon>
        <taxon>Klebsiella/Raoultella group</taxon>
        <taxon>Klebsiella</taxon>
        <taxon>Klebsiella pneumoniae complex</taxon>
    </lineage>
</organism>
<geneLocation type="plasmid" evidence="1">
    <name>pKP16103-MCR-1</name>
</geneLocation>
<reference evidence="1" key="1">
    <citation type="submission" date="2018-08" db="EMBL/GenBank/DDBJ databases">
        <authorList>
            <person name="Mu J.-J."/>
            <person name="Lin Y.-C."/>
        </authorList>
    </citation>
    <scope>NUCLEOTIDE SEQUENCE</scope>
    <source>
        <strain evidence="1">KP16103</strain>
        <plasmid evidence="1">pKP16103-MCR-1</plasmid>
    </source>
</reference>
<dbReference type="AlphaFoldDB" id="A0A385G042"/>
<name>A0A385G042_KLEPN</name>
<sequence length="190" mass="21352">MTMIFYDNAFRLRISHTSVYRIHQHLDFFMQERKGEKLPYSFKIFPGTGNDSRLLVRTATALELPGEKKRELILSEGHEIKFITSMAIFHKGTKLEGHGRRQFAPSDEASYQMALTKLAKAGLDSRQIVVSGPEFVHIDKGNARRGFMLPVFTVQGAATISNQQEAEMAIVYGVGPKRVFGCGFMHLAGE</sequence>
<proteinExistence type="predicted"/>
<dbReference type="Pfam" id="PF08798">
    <property type="entry name" value="CRISPR_assoc"/>
    <property type="match status" value="1"/>
</dbReference>
<dbReference type="SUPFAM" id="SSF117987">
    <property type="entry name" value="CRISPR-associated protein"/>
    <property type="match status" value="1"/>
</dbReference>
<accession>A0A385G042</accession>